<dbReference type="Proteomes" id="UP000612899">
    <property type="component" value="Unassembled WGS sequence"/>
</dbReference>
<feature type="transmembrane region" description="Helical" evidence="1">
    <location>
        <begin position="99"/>
        <end position="121"/>
    </location>
</feature>
<dbReference type="GO" id="GO:0005506">
    <property type="term" value="F:iron ion binding"/>
    <property type="evidence" value="ECO:0007669"/>
    <property type="project" value="InterPro"/>
</dbReference>
<feature type="domain" description="Fatty acid hydroxylase" evidence="2">
    <location>
        <begin position="49"/>
        <end position="192"/>
    </location>
</feature>
<gene>
    <name evidence="3" type="ORF">Rhe02_89290</name>
</gene>
<sequence length="213" mass="24197">MGGMTLAQVRNRFIKHASPWILATFLAVAAIARLVVGDWRLSDLLLVPIMLAVFPFFEWVLHVAILHWRPRTIAGITIDPMVARSHRWHHAHPRELDNIFIPWQAFVTLLPAFAAIGLFAFPRLGLGLTFILVAGALGLGYEWTHFLIHTDYRPKTSVYKAVWRNHRLHHYRNEHYWFTVTTTGTADRVLGTYPDPSSVAPSPTAKALHALEV</sequence>
<feature type="transmembrane region" description="Helical" evidence="1">
    <location>
        <begin position="45"/>
        <end position="66"/>
    </location>
</feature>
<keyword evidence="1" id="KW-0812">Transmembrane</keyword>
<dbReference type="AlphaFoldDB" id="A0A8J3QIZ4"/>
<evidence type="ECO:0000313" key="4">
    <source>
        <dbReference type="Proteomes" id="UP000612899"/>
    </source>
</evidence>
<keyword evidence="1" id="KW-1133">Transmembrane helix</keyword>
<protein>
    <submittedName>
        <fullName evidence="3">Fatty acid hydroxylase</fullName>
    </submittedName>
</protein>
<organism evidence="3 4">
    <name type="scientific">Rhizocola hellebori</name>
    <dbReference type="NCBI Taxonomy" id="1392758"/>
    <lineage>
        <taxon>Bacteria</taxon>
        <taxon>Bacillati</taxon>
        <taxon>Actinomycetota</taxon>
        <taxon>Actinomycetes</taxon>
        <taxon>Micromonosporales</taxon>
        <taxon>Micromonosporaceae</taxon>
        <taxon>Rhizocola</taxon>
    </lineage>
</organism>
<evidence type="ECO:0000259" key="2">
    <source>
        <dbReference type="Pfam" id="PF04116"/>
    </source>
</evidence>
<reference evidence="3" key="1">
    <citation type="submission" date="2021-01" db="EMBL/GenBank/DDBJ databases">
        <title>Whole genome shotgun sequence of Rhizocola hellebori NBRC 109834.</title>
        <authorList>
            <person name="Komaki H."/>
            <person name="Tamura T."/>
        </authorList>
    </citation>
    <scope>NUCLEOTIDE SEQUENCE</scope>
    <source>
        <strain evidence="3">NBRC 109834</strain>
    </source>
</reference>
<dbReference type="Pfam" id="PF04116">
    <property type="entry name" value="FA_hydroxylase"/>
    <property type="match status" value="1"/>
</dbReference>
<accession>A0A8J3QIZ4</accession>
<keyword evidence="1" id="KW-0472">Membrane</keyword>
<feature type="transmembrane region" description="Helical" evidence="1">
    <location>
        <begin position="127"/>
        <end position="148"/>
    </location>
</feature>
<comment type="caution">
    <text evidence="3">The sequence shown here is derived from an EMBL/GenBank/DDBJ whole genome shotgun (WGS) entry which is preliminary data.</text>
</comment>
<dbReference type="GO" id="GO:0016491">
    <property type="term" value="F:oxidoreductase activity"/>
    <property type="evidence" value="ECO:0007669"/>
    <property type="project" value="InterPro"/>
</dbReference>
<keyword evidence="4" id="KW-1185">Reference proteome</keyword>
<evidence type="ECO:0000256" key="1">
    <source>
        <dbReference type="SAM" id="Phobius"/>
    </source>
</evidence>
<feature type="transmembrane region" description="Helical" evidence="1">
    <location>
        <begin position="20"/>
        <end position="39"/>
    </location>
</feature>
<dbReference type="EMBL" id="BONY01000109">
    <property type="protein sequence ID" value="GIH10862.1"/>
    <property type="molecule type" value="Genomic_DNA"/>
</dbReference>
<evidence type="ECO:0000313" key="3">
    <source>
        <dbReference type="EMBL" id="GIH10862.1"/>
    </source>
</evidence>
<proteinExistence type="predicted"/>
<dbReference type="InterPro" id="IPR006694">
    <property type="entry name" value="Fatty_acid_hydroxylase"/>
</dbReference>
<name>A0A8J3QIZ4_9ACTN</name>
<dbReference type="GO" id="GO:0008610">
    <property type="term" value="P:lipid biosynthetic process"/>
    <property type="evidence" value="ECO:0007669"/>
    <property type="project" value="InterPro"/>
</dbReference>